<feature type="region of interest" description="Disordered" evidence="2">
    <location>
        <begin position="353"/>
        <end position="378"/>
    </location>
</feature>
<feature type="coiled-coil region" evidence="1">
    <location>
        <begin position="177"/>
        <end position="273"/>
    </location>
</feature>
<organism evidence="3">
    <name type="scientific">Palpitomonas bilix</name>
    <dbReference type="NCBI Taxonomy" id="652834"/>
    <lineage>
        <taxon>Eukaryota</taxon>
        <taxon>Eukaryota incertae sedis</taxon>
    </lineage>
</organism>
<name>A0A7S3FYL6_9EUKA</name>
<keyword evidence="1" id="KW-0175">Coiled coil</keyword>
<evidence type="ECO:0000256" key="1">
    <source>
        <dbReference type="SAM" id="Coils"/>
    </source>
</evidence>
<gene>
    <name evidence="3" type="ORF">PBIL07802_LOCUS368</name>
</gene>
<reference evidence="3" key="1">
    <citation type="submission" date="2021-01" db="EMBL/GenBank/DDBJ databases">
        <authorList>
            <person name="Corre E."/>
            <person name="Pelletier E."/>
            <person name="Niang G."/>
            <person name="Scheremetjew M."/>
            <person name="Finn R."/>
            <person name="Kale V."/>
            <person name="Holt S."/>
            <person name="Cochrane G."/>
            <person name="Meng A."/>
            <person name="Brown T."/>
            <person name="Cohen L."/>
        </authorList>
    </citation>
    <scope>NUCLEOTIDE SEQUENCE</scope>
    <source>
        <strain evidence="3">NIES-2562</strain>
    </source>
</reference>
<dbReference type="EMBL" id="HBIB01000562">
    <property type="protein sequence ID" value="CAE0238227.1"/>
    <property type="molecule type" value="Transcribed_RNA"/>
</dbReference>
<accession>A0A7S3FYL6</accession>
<evidence type="ECO:0000256" key="2">
    <source>
        <dbReference type="SAM" id="MobiDB-lite"/>
    </source>
</evidence>
<protein>
    <submittedName>
        <fullName evidence="3">Uncharacterized protein</fullName>
    </submittedName>
</protein>
<evidence type="ECO:0000313" key="3">
    <source>
        <dbReference type="EMBL" id="CAE0238227.1"/>
    </source>
</evidence>
<dbReference type="AlphaFoldDB" id="A0A7S3FYL6"/>
<sequence>MDAALLTRSVVHFFAAASPTSSPADTPDQLLQSGVLHSVVLKLEGKDEQSEENGEKTASSVLKKTLALLEGSEELSGRLAPLRAICANDSSPSPLLASAYIIVACIFVGGDKGFVDVIETLSEDVQQGLQDLVEKVEQGQAILAPSLSVAGVGSSTSLLAATPSRQKAMSSLDQAELKRLWDENRDLKEELEAMRLDNESLKSSKERLEETVAEMKQKIAEMQQDTSADKLKEKVAQLEKEKEELGRSAKNAKAEYESSVAIAEQKKKELEMQVNTLLPFKAKADQVLALQGKVRSLEEALRRQGSAAEPQHDVSAAQKAREDTLALRLAEKEEENARLLRQNENLTSSLQAATASMKTAEESYDDAMDTPAAEGDSRRVAELEQERDSLIRAFNEYKTKAQEVERENDRLKAKMYGINESQQSTNEQKRKLQLAERNEAKLKSTLNNVIAENDRLVLLLYSFGLERMSEQKMSERAKEGNKYFENVARQRTPTKAAGH</sequence>
<proteinExistence type="predicted"/>
<feature type="region of interest" description="Disordered" evidence="2">
    <location>
        <begin position="476"/>
        <end position="499"/>
    </location>
</feature>